<gene>
    <name evidence="3" type="ORF">SAMN04488047_11052</name>
</gene>
<dbReference type="InterPro" id="IPR021136">
    <property type="entry name" value="Flagellar_hook_control-like_C"/>
</dbReference>
<evidence type="ECO:0000313" key="4">
    <source>
        <dbReference type="Proteomes" id="UP000199356"/>
    </source>
</evidence>
<sequence length="474" mass="48254">MLQVQWSLRHERQRNTVDLTALFGMGATAARQVPRGAAQASGDVFAALLHASQGQPTASVDAQEPITALGFPEGTDVPAATALLGETLEAVEQGLRAELEALPQPPARKDVAVALADAAQALVGSLEQFDRSTGGNSLSLLVAQLEAGADRAPHAGNPQMFPSVTPNGTATTAATLFQDVRAALGLPPSEAVGMHLPEPARGTGWLSLAGAMAPEARAPEQRSVPAEGSAALAVSRAEGAVPGATGGKSVPALATQSLAAGPAGTPTGTTELPTNAQEVGKQHAQRPAGLAVSVSQAIPPLSESGEGQMRAAFAAAVQAAEAQQRAAPASEAAVRQEGARPPSELQQNLMGQIRKTSFSEGTTRIELTPRGLGGLEIELQPAEAGKLRVVIRAENPMVLQALRSDGDTLMSMLGGRGSGQNGAELDFQQSGRNAGGHTFGQTAGPSAEEEEEVAAPVAERTGAIAGDGRLDIFT</sequence>
<proteinExistence type="predicted"/>
<feature type="compositionally biased region" description="Low complexity" evidence="1">
    <location>
        <begin position="258"/>
        <end position="274"/>
    </location>
</feature>
<name>A0A1I5S5E7_9RHOB</name>
<feature type="region of interest" description="Disordered" evidence="1">
    <location>
        <begin position="327"/>
        <end position="347"/>
    </location>
</feature>
<feature type="domain" description="Flagellar hook-length control protein-like C-terminal" evidence="2">
    <location>
        <begin position="360"/>
        <end position="431"/>
    </location>
</feature>
<evidence type="ECO:0000313" key="3">
    <source>
        <dbReference type="EMBL" id="SFP65949.1"/>
    </source>
</evidence>
<evidence type="ECO:0000259" key="2">
    <source>
        <dbReference type="Pfam" id="PF02120"/>
    </source>
</evidence>
<feature type="compositionally biased region" description="Low complexity" evidence="1">
    <location>
        <begin position="327"/>
        <end position="336"/>
    </location>
</feature>
<evidence type="ECO:0000256" key="1">
    <source>
        <dbReference type="SAM" id="MobiDB-lite"/>
    </source>
</evidence>
<dbReference type="Proteomes" id="UP000199356">
    <property type="component" value="Unassembled WGS sequence"/>
</dbReference>
<feature type="region of interest" description="Disordered" evidence="1">
    <location>
        <begin position="258"/>
        <end position="288"/>
    </location>
</feature>
<feature type="region of interest" description="Disordered" evidence="1">
    <location>
        <begin position="413"/>
        <end position="467"/>
    </location>
</feature>
<dbReference type="STRING" id="441119.SAMN04488047_11052"/>
<accession>A0A1I5S5E7</accession>
<dbReference type="EMBL" id="FOXA01000010">
    <property type="protein sequence ID" value="SFP65949.1"/>
    <property type="molecule type" value="Genomic_DNA"/>
</dbReference>
<dbReference type="InterPro" id="IPR038610">
    <property type="entry name" value="FliK-like_C_sf"/>
</dbReference>
<reference evidence="3 4" key="1">
    <citation type="submission" date="2016-10" db="EMBL/GenBank/DDBJ databases">
        <authorList>
            <person name="de Groot N.N."/>
        </authorList>
    </citation>
    <scope>NUCLEOTIDE SEQUENCE [LARGE SCALE GENOMIC DNA]</scope>
    <source>
        <strain evidence="3 4">DSM 19547</strain>
    </source>
</reference>
<organism evidence="3 4">
    <name type="scientific">Tranquillimonas alkanivorans</name>
    <dbReference type="NCBI Taxonomy" id="441119"/>
    <lineage>
        <taxon>Bacteria</taxon>
        <taxon>Pseudomonadati</taxon>
        <taxon>Pseudomonadota</taxon>
        <taxon>Alphaproteobacteria</taxon>
        <taxon>Rhodobacterales</taxon>
        <taxon>Roseobacteraceae</taxon>
        <taxon>Tranquillimonas</taxon>
    </lineage>
</organism>
<dbReference type="Gene3D" id="3.30.750.140">
    <property type="match status" value="1"/>
</dbReference>
<protein>
    <submittedName>
        <fullName evidence="3">Hook-length control protein FliK</fullName>
    </submittedName>
</protein>
<dbReference type="Pfam" id="PF02120">
    <property type="entry name" value="Flg_hook"/>
    <property type="match status" value="1"/>
</dbReference>
<dbReference type="AlphaFoldDB" id="A0A1I5S5E7"/>
<keyword evidence="4" id="KW-1185">Reference proteome</keyword>